<dbReference type="EC" id="4.2.3.183" evidence="9"/>
<dbReference type="InterPro" id="IPR005630">
    <property type="entry name" value="Terpene_synthase_metal-bd"/>
</dbReference>
<reference evidence="9" key="1">
    <citation type="journal article" date="2021" name="Plant Cell Physiol.">
        <title>Discovery and Functional Characterization of a Diverse Diterpene Synthase Family in the Medicinal Herb Isodon lophanthoides var. Gerardiana.</title>
        <authorList>
            <person name="Yang R."/>
            <person name="Du Z."/>
            <person name="Qiu T."/>
            <person name="Sun J."/>
            <person name="Shen Y."/>
            <person name="Huang L."/>
        </authorList>
    </citation>
    <scope>NUCLEOTIDE SEQUENCE</scope>
</reference>
<evidence type="ECO:0000256" key="1">
    <source>
        <dbReference type="ARBA" id="ARBA00001946"/>
    </source>
</evidence>
<keyword evidence="6 9" id="KW-0456">Lyase</keyword>
<comment type="pathway">
    <text evidence="2">Secondary metabolite biosynthesis; terpenoid biosynthesis.</text>
</comment>
<dbReference type="PANTHER" id="PTHR31739">
    <property type="entry name" value="ENT-COPALYL DIPHOSPHATE SYNTHASE, CHLOROPLASTIC"/>
    <property type="match status" value="1"/>
</dbReference>
<dbReference type="GO" id="GO:0042214">
    <property type="term" value="P:terpene metabolic process"/>
    <property type="evidence" value="ECO:0007669"/>
    <property type="project" value="UniProtKB-ARBA"/>
</dbReference>
<name>A0A8F6T6B3_9LAMI</name>
<gene>
    <name evidence="9" type="primary">KSL5</name>
</gene>
<dbReference type="SUPFAM" id="SSF48576">
    <property type="entry name" value="Terpenoid synthases"/>
    <property type="match status" value="1"/>
</dbReference>
<feature type="domain" description="Terpene synthase metal-binding" evidence="8">
    <location>
        <begin position="479"/>
        <end position="703"/>
    </location>
</feature>
<evidence type="ECO:0000259" key="8">
    <source>
        <dbReference type="Pfam" id="PF03936"/>
    </source>
</evidence>
<dbReference type="AlphaFoldDB" id="A0A8F6T6B3"/>
<dbReference type="PANTHER" id="PTHR31739:SF33">
    <property type="entry name" value="CIS-ABIENOL SYNTHASE, CHLOROPLASTIC"/>
    <property type="match status" value="1"/>
</dbReference>
<keyword evidence="5" id="KW-0460">Magnesium</keyword>
<sequence>MSALKLIPFSTSIDKQFSGRTSILGCKCSLQIDVPKTKAQKILGEKIRKRISNGKVEMSPSAYDTAWVAMVPSREFSGRPNFPECLDWIVENQNPDGSWGLNLGHPFLVKDSLSCTLACLLALRKWDVANHILHKGIEFMKANWRAATDDENQVSPIGFNIIFPGMIEFAKELDLTLPLPPSSLNALLRARDSEIMRQRNWEYVAEGLGESCNWNQIILKHQTRNGSLFNSPATTAAAAIHCRDDNCFDYLISVVNKCNGWAPTVFPMDIYARLCMIDTLQRLGIDRHFRVELDTVFDEMYRKWEEREEEMFSDVSCQALAFRLLRVKGYDVSSDGLEEFVEQEGFLDSVGMQHSSVGTVVELYRASQTRINEEENILHKINAWTKPFLTRQTIHKKKQVEYELKNYYGTVDRFLHRRTIDLHHAQPSQILKTSYCCSAIHNQDFIRFAVENFKICREEYLKELDEINKWYAYFGMDLLSKGRNACEQSYVVTAGLIADVELSMARISFAQVAILITVFDDVFDRYGTREEALAIIQLIKEWEPAPSDCSELVKTTYTALYDTVNETTAKAHAQQGFCFKQQIISMWVELLESAVREKESLSGKNVSTLDEYLSFAPITIGCKLCVLTSVHFLGIQLSEEMLTSAEMLTLCWHGNVVCRLLNDLKTYSREREENTVNSVSVQTGVSEEEAVSKVKEVLEYHRRKVMKMVYQSKGSNVPRECKEMVWKTCKVAHCFYGYDGDEFSSPRDIIEDINAMMFHDLPRLSADACST</sequence>
<protein>
    <submittedName>
        <fullName evidence="9">Nezukol synthase</fullName>
        <ecNumber evidence="9">4.2.3.183</ecNumber>
    </submittedName>
</protein>
<organism evidence="9">
    <name type="scientific">Isodon lophanthoides var. gerardianus</name>
    <dbReference type="NCBI Taxonomy" id="669302"/>
    <lineage>
        <taxon>Eukaryota</taxon>
        <taxon>Viridiplantae</taxon>
        <taxon>Streptophyta</taxon>
        <taxon>Embryophyta</taxon>
        <taxon>Tracheophyta</taxon>
        <taxon>Spermatophyta</taxon>
        <taxon>Magnoliopsida</taxon>
        <taxon>eudicotyledons</taxon>
        <taxon>Gunneridae</taxon>
        <taxon>Pentapetalae</taxon>
        <taxon>asterids</taxon>
        <taxon>lamiids</taxon>
        <taxon>Lamiales</taxon>
        <taxon>Lamiaceae</taxon>
        <taxon>Nepetoideae</taxon>
        <taxon>Ocimeae</taxon>
        <taxon>Isodoninae</taxon>
        <taxon>Isodon</taxon>
    </lineage>
</organism>
<evidence type="ECO:0000256" key="4">
    <source>
        <dbReference type="ARBA" id="ARBA00022723"/>
    </source>
</evidence>
<dbReference type="Gene3D" id="1.50.10.160">
    <property type="match status" value="1"/>
</dbReference>
<dbReference type="Gene3D" id="1.50.10.130">
    <property type="entry name" value="Terpene synthase, N-terminal domain"/>
    <property type="match status" value="1"/>
</dbReference>
<dbReference type="GO" id="GO:0010333">
    <property type="term" value="F:terpene synthase activity"/>
    <property type="evidence" value="ECO:0007669"/>
    <property type="project" value="InterPro"/>
</dbReference>
<evidence type="ECO:0000256" key="6">
    <source>
        <dbReference type="ARBA" id="ARBA00023239"/>
    </source>
</evidence>
<dbReference type="Pfam" id="PF03936">
    <property type="entry name" value="Terpene_synth_C"/>
    <property type="match status" value="1"/>
</dbReference>
<dbReference type="GO" id="GO:0000287">
    <property type="term" value="F:magnesium ion binding"/>
    <property type="evidence" value="ECO:0007669"/>
    <property type="project" value="InterPro"/>
</dbReference>
<comment type="cofactor">
    <cofactor evidence="1">
        <name>Mg(2+)</name>
        <dbReference type="ChEBI" id="CHEBI:18420"/>
    </cofactor>
</comment>
<dbReference type="GO" id="GO:0009507">
    <property type="term" value="C:chloroplast"/>
    <property type="evidence" value="ECO:0007669"/>
    <property type="project" value="TreeGrafter"/>
</dbReference>
<feature type="domain" description="Terpene synthase N-terminal" evidence="7">
    <location>
        <begin position="214"/>
        <end position="400"/>
    </location>
</feature>
<dbReference type="FunFam" id="1.50.10.130:FF:000002">
    <property type="entry name" value="Ent-copalyl diphosphate synthase, chloroplastic"/>
    <property type="match status" value="1"/>
</dbReference>
<accession>A0A8F6T6B3</accession>
<evidence type="ECO:0000256" key="3">
    <source>
        <dbReference type="ARBA" id="ARBA00006333"/>
    </source>
</evidence>
<dbReference type="GO" id="GO:0009686">
    <property type="term" value="P:gibberellin biosynthetic process"/>
    <property type="evidence" value="ECO:0007669"/>
    <property type="project" value="TreeGrafter"/>
</dbReference>
<keyword evidence="4" id="KW-0479">Metal-binding</keyword>
<evidence type="ECO:0000256" key="2">
    <source>
        <dbReference type="ARBA" id="ARBA00004721"/>
    </source>
</evidence>
<dbReference type="SFLD" id="SFLDG01014">
    <property type="entry name" value="Terpene_Cyclase_Like_1_N-term"/>
    <property type="match status" value="1"/>
</dbReference>
<dbReference type="Pfam" id="PF01397">
    <property type="entry name" value="Terpene_synth"/>
    <property type="match status" value="1"/>
</dbReference>
<dbReference type="InterPro" id="IPR050148">
    <property type="entry name" value="Terpene_synthase-like"/>
</dbReference>
<evidence type="ECO:0000259" key="7">
    <source>
        <dbReference type="Pfam" id="PF01397"/>
    </source>
</evidence>
<proteinExistence type="evidence at transcript level"/>
<comment type="similarity">
    <text evidence="3">Belongs to the terpene synthase family.</text>
</comment>
<dbReference type="InterPro" id="IPR008949">
    <property type="entry name" value="Isoprenoid_synthase_dom_sf"/>
</dbReference>
<dbReference type="SUPFAM" id="SSF48239">
    <property type="entry name" value="Terpenoid cyclases/Protein prenyltransferases"/>
    <property type="match status" value="2"/>
</dbReference>
<dbReference type="InterPro" id="IPR008930">
    <property type="entry name" value="Terpenoid_cyclase/PrenylTrfase"/>
</dbReference>
<evidence type="ECO:0000313" key="9">
    <source>
        <dbReference type="EMBL" id="QXT24228.1"/>
    </source>
</evidence>
<dbReference type="InterPro" id="IPR001906">
    <property type="entry name" value="Terpene_synth_N"/>
</dbReference>
<dbReference type="EMBL" id="MW251829">
    <property type="protein sequence ID" value="QXT24228.1"/>
    <property type="molecule type" value="mRNA"/>
</dbReference>
<dbReference type="Gene3D" id="1.10.600.10">
    <property type="entry name" value="Farnesyl Diphosphate Synthase"/>
    <property type="match status" value="1"/>
</dbReference>
<dbReference type="InterPro" id="IPR036965">
    <property type="entry name" value="Terpene_synth_N_sf"/>
</dbReference>
<evidence type="ECO:0000256" key="5">
    <source>
        <dbReference type="ARBA" id="ARBA00022842"/>
    </source>
</evidence>